<protein>
    <submittedName>
        <fullName evidence="2">Uncharacterized protein</fullName>
    </submittedName>
</protein>
<gene>
    <name evidence="2" type="ORF">FAUST_8369</name>
</gene>
<evidence type="ECO:0000256" key="1">
    <source>
        <dbReference type="SAM" id="MobiDB-lite"/>
    </source>
</evidence>
<feature type="compositionally biased region" description="Basic and acidic residues" evidence="1">
    <location>
        <begin position="550"/>
        <end position="569"/>
    </location>
</feature>
<dbReference type="AlphaFoldDB" id="A0AAN6BXX7"/>
<dbReference type="Proteomes" id="UP000537989">
    <property type="component" value="Unassembled WGS sequence"/>
</dbReference>
<reference evidence="2 3" key="1">
    <citation type="submission" date="2020-02" db="EMBL/GenBank/DDBJ databases">
        <title>Identification and distribution of gene clusters putatively required for synthesis of sphingolipid metabolism inhibitors in phylogenetically diverse species of the filamentous fungus Fusarium.</title>
        <authorList>
            <person name="Kim H.-S."/>
            <person name="Busman M."/>
            <person name="Brown D.W."/>
            <person name="Divon H."/>
            <person name="Uhlig S."/>
            <person name="Proctor R.H."/>
        </authorList>
    </citation>
    <scope>NUCLEOTIDE SEQUENCE [LARGE SCALE GENOMIC DNA]</scope>
    <source>
        <strain evidence="2 3">NRRL 2903</strain>
    </source>
</reference>
<dbReference type="EMBL" id="JAAMOD010000264">
    <property type="protein sequence ID" value="KAF5233054.1"/>
    <property type="molecule type" value="Genomic_DNA"/>
</dbReference>
<evidence type="ECO:0000313" key="2">
    <source>
        <dbReference type="EMBL" id="KAF5233054.1"/>
    </source>
</evidence>
<feature type="compositionally biased region" description="Polar residues" evidence="1">
    <location>
        <begin position="325"/>
        <end position="340"/>
    </location>
</feature>
<accession>A0AAN6BXX7</accession>
<feature type="compositionally biased region" description="Basic and acidic residues" evidence="1">
    <location>
        <begin position="341"/>
        <end position="355"/>
    </location>
</feature>
<feature type="region of interest" description="Disordered" evidence="1">
    <location>
        <begin position="325"/>
        <end position="418"/>
    </location>
</feature>
<proteinExistence type="predicted"/>
<comment type="caution">
    <text evidence="2">The sequence shown here is derived from an EMBL/GenBank/DDBJ whole genome shotgun (WGS) entry which is preliminary data.</text>
</comment>
<feature type="compositionally biased region" description="Polar residues" evidence="1">
    <location>
        <begin position="375"/>
        <end position="388"/>
    </location>
</feature>
<name>A0AAN6BXX7_FUSAU</name>
<evidence type="ECO:0000313" key="3">
    <source>
        <dbReference type="Proteomes" id="UP000537989"/>
    </source>
</evidence>
<feature type="region of interest" description="Disordered" evidence="1">
    <location>
        <begin position="1"/>
        <end position="27"/>
    </location>
</feature>
<organism evidence="2 3">
    <name type="scientific">Fusarium austroamericanum</name>
    <dbReference type="NCBI Taxonomy" id="282268"/>
    <lineage>
        <taxon>Eukaryota</taxon>
        <taxon>Fungi</taxon>
        <taxon>Dikarya</taxon>
        <taxon>Ascomycota</taxon>
        <taxon>Pezizomycotina</taxon>
        <taxon>Sordariomycetes</taxon>
        <taxon>Hypocreomycetidae</taxon>
        <taxon>Hypocreales</taxon>
        <taxon>Nectriaceae</taxon>
        <taxon>Fusarium</taxon>
    </lineage>
</organism>
<sequence length="628" mass="70221">MSQSSVARNRVAQPAAQSWIDARQPASESDVDTLVGYLHKPPSDTWSTEDEAEVEQIWNTTKHVKEAKEKIGPDTHQQMLSLWRTCLSVRGCSPVRLISPLNGLRYLPPIGTKGTSYYIYSKAFYDKLHSIIVHPCMRTGTARVVLVLQYTIMTRIDDCTLWSTINTNLLSCPALIETVRKVVRDTTSGTGRSLHSLHKEARADVEAKGDTPTQLSALLYRIGEIVSSKKKKDLTREQGIYTQLGRKALPLTIQDLNNVKGAIDNMNWSEGHESYACTTDEALKSYRRISRGRGIPGDEKLAEYFERAHKQLIRDCLTEIRQWQAQTPRTSGSQNNTSSQEESRPQEENHPRGERDSDDEMPDDPREPRRLSIRLSRQPSSIPDSQSPARPGNVALPIPTPQSSRPGGGQRTHPISGPTHEQLWSVVEEVPHMVTQIQELKQTQKQSDGVMMDLMNTIRKLTESDQKKTETIRQLTEANRQLTEALDSRLEVDHRPHGESLVTHGSPELGVGIQLHTRDANTAVHTEPEANKEHGDLMLPVKHNMPLPQERTESGMDLDHEPAPARSDDGSGFQSLVHGDEYSQGGSMDIDIPNLDANKTIVTSIEHIPRDGFVSSFLRSERGPIDSS</sequence>
<feature type="region of interest" description="Disordered" evidence="1">
    <location>
        <begin position="548"/>
        <end position="573"/>
    </location>
</feature>
<keyword evidence="3" id="KW-1185">Reference proteome</keyword>